<feature type="region of interest" description="Disordered" evidence="1">
    <location>
        <begin position="1"/>
        <end position="113"/>
    </location>
</feature>
<organism evidence="3 4">
    <name type="scientific">Claviceps humidiphila</name>
    <dbReference type="NCBI Taxonomy" id="1294629"/>
    <lineage>
        <taxon>Eukaryota</taxon>
        <taxon>Fungi</taxon>
        <taxon>Dikarya</taxon>
        <taxon>Ascomycota</taxon>
        <taxon>Pezizomycotina</taxon>
        <taxon>Sordariomycetes</taxon>
        <taxon>Hypocreomycetidae</taxon>
        <taxon>Hypocreales</taxon>
        <taxon>Clavicipitaceae</taxon>
        <taxon>Claviceps</taxon>
    </lineage>
</organism>
<feature type="compositionally biased region" description="Low complexity" evidence="1">
    <location>
        <begin position="1"/>
        <end position="31"/>
    </location>
</feature>
<protein>
    <recommendedName>
        <fullName evidence="2">DUF8032 domain-containing protein</fullName>
    </recommendedName>
</protein>
<proteinExistence type="predicted"/>
<dbReference type="AlphaFoldDB" id="A0A9P7PZY2"/>
<evidence type="ECO:0000313" key="3">
    <source>
        <dbReference type="EMBL" id="KAG6115878.1"/>
    </source>
</evidence>
<feature type="domain" description="DUF8032" evidence="2">
    <location>
        <begin position="248"/>
        <end position="293"/>
    </location>
</feature>
<dbReference type="PANTHER" id="PTHR22949">
    <property type="entry name" value="WHITE COLLAR 2 PROTEIN WC2"/>
    <property type="match status" value="1"/>
</dbReference>
<feature type="region of interest" description="Disordered" evidence="1">
    <location>
        <begin position="164"/>
        <end position="219"/>
    </location>
</feature>
<evidence type="ECO:0000313" key="4">
    <source>
        <dbReference type="Proteomes" id="UP000732380"/>
    </source>
</evidence>
<feature type="compositionally biased region" description="Low complexity" evidence="1">
    <location>
        <begin position="81"/>
        <end position="95"/>
    </location>
</feature>
<dbReference type="Pfam" id="PF26087">
    <property type="entry name" value="DUF8032"/>
    <property type="match status" value="1"/>
</dbReference>
<sequence length="330" mass="35661">MGYQDQQQQQQQQHHQQPTAEAAAHASHAPHTGGGSGGGPDDVRPTHVFTGYLSQAYPDNSNSPSGPTPPHHLVAPPRTGSATAVASTAVITAPVPRRKHHRPEVEPPEGLFPNLPEAKKRKFILVDDSVRGSRLRVRVTLDGVDTNEIPDSFRRSASVFPRSYFPREMQSPPPSPTGRRFFGNDLPDEAGDGEETEGRGLGRRGGGSGSGSGSSGSQAVDLAMSMGMGMGGREGSSCHPGAAALGVHRMRKSRRGREIKLNDLAGRMAWLQSRVFAGRPVFLQRALDTYRNRTKAAIESTMQDVTAVAPHFETRAGKRRWNARREASEE</sequence>
<comment type="caution">
    <text evidence="3">The sequence shown here is derived from an EMBL/GenBank/DDBJ whole genome shotgun (WGS) entry which is preliminary data.</text>
</comment>
<evidence type="ECO:0000259" key="2">
    <source>
        <dbReference type="Pfam" id="PF26087"/>
    </source>
</evidence>
<evidence type="ECO:0000256" key="1">
    <source>
        <dbReference type="SAM" id="MobiDB-lite"/>
    </source>
</evidence>
<dbReference type="InterPro" id="IPR058345">
    <property type="entry name" value="DUF8032"/>
</dbReference>
<accession>A0A9P7PZY2</accession>
<dbReference type="EMBL" id="SRQM01000201">
    <property type="protein sequence ID" value="KAG6115878.1"/>
    <property type="molecule type" value="Genomic_DNA"/>
</dbReference>
<dbReference type="PANTHER" id="PTHR22949:SF0">
    <property type="entry name" value="RE27538P"/>
    <property type="match status" value="1"/>
</dbReference>
<dbReference type="Proteomes" id="UP000732380">
    <property type="component" value="Unassembled WGS sequence"/>
</dbReference>
<feature type="compositionally biased region" description="Acidic residues" evidence="1">
    <location>
        <begin position="186"/>
        <end position="195"/>
    </location>
</feature>
<gene>
    <name evidence="3" type="ORF">E4U13_002394</name>
</gene>
<name>A0A9P7PZY2_9HYPO</name>
<reference evidence="3 4" key="1">
    <citation type="journal article" date="2020" name="bioRxiv">
        <title>Whole genome comparisons of ergot fungi reveals the divergence and evolution of species within the genus Claviceps are the result of varying mechanisms driving genome evolution and host range expansion.</title>
        <authorList>
            <person name="Wyka S.A."/>
            <person name="Mondo S.J."/>
            <person name="Liu M."/>
            <person name="Dettman J."/>
            <person name="Nalam V."/>
            <person name="Broders K.D."/>
        </authorList>
    </citation>
    <scope>NUCLEOTIDE SEQUENCE [LARGE SCALE GENOMIC DNA]</scope>
    <source>
        <strain evidence="3 4">LM576</strain>
    </source>
</reference>
<feature type="compositionally biased region" description="Gly residues" evidence="1">
    <location>
        <begin position="203"/>
        <end position="214"/>
    </location>
</feature>
<keyword evidence="4" id="KW-1185">Reference proteome</keyword>